<dbReference type="CDD" id="cd00085">
    <property type="entry name" value="HNHc"/>
    <property type="match status" value="1"/>
</dbReference>
<evidence type="ECO:0000313" key="2">
    <source>
        <dbReference type="EMBL" id="MFC5480568.1"/>
    </source>
</evidence>
<accession>A0ABW0MQP4</accession>
<gene>
    <name evidence="2" type="ORF">ACFPQ5_20390</name>
</gene>
<protein>
    <submittedName>
        <fullName evidence="2">HNH endonuclease</fullName>
    </submittedName>
</protein>
<dbReference type="SMART" id="SM00507">
    <property type="entry name" value="HNHc"/>
    <property type="match status" value="1"/>
</dbReference>
<dbReference type="Proteomes" id="UP001596101">
    <property type="component" value="Unassembled WGS sequence"/>
</dbReference>
<dbReference type="Gene3D" id="1.10.30.50">
    <property type="match status" value="1"/>
</dbReference>
<dbReference type="GO" id="GO:0004519">
    <property type="term" value="F:endonuclease activity"/>
    <property type="evidence" value="ECO:0007669"/>
    <property type="project" value="UniProtKB-KW"/>
</dbReference>
<keyword evidence="2" id="KW-0378">Hydrolase</keyword>
<sequence length="353" mass="39687">MAKNINDLTSRDAVKAAIAECDELGREQFLAKYGYRYARTYALMYKGREYDSKAIAGVAYGKQFGAAMRPREHSGGVNYCVPVLQKLGFKVRGALATDTAPKAKSTKNPIWNRDELMLALHLYLHNRKSPPGKTSAKVIELSELLGRMSKHSKTTDTYRNPTGVSMKLMNFRSLDPLYTSAGKVGLSKRNKDELVVWKLYADKLDYLDSLVAQITAAVDHDVGETGIHEDDEVEIEDCEEGRVLTRMHRFRERNRKLAADFKKKYRKLHGKLDCAGCDDDFADKYGSLADSLVDVHHTKPIHTLKPGDKTSAKDLVLLCASCHRAVHAQKYWLSIAELRQKLGKSAPREQLPN</sequence>
<dbReference type="InterPro" id="IPR003615">
    <property type="entry name" value="HNH_nuc"/>
</dbReference>
<organism evidence="2 3">
    <name type="scientific">Massilia suwonensis</name>
    <dbReference type="NCBI Taxonomy" id="648895"/>
    <lineage>
        <taxon>Bacteria</taxon>
        <taxon>Pseudomonadati</taxon>
        <taxon>Pseudomonadota</taxon>
        <taxon>Betaproteobacteria</taxon>
        <taxon>Burkholderiales</taxon>
        <taxon>Oxalobacteraceae</taxon>
        <taxon>Telluria group</taxon>
        <taxon>Massilia</taxon>
    </lineage>
</organism>
<name>A0ABW0MQP4_9BURK</name>
<dbReference type="RefSeq" id="WP_379760223.1">
    <property type="nucleotide sequence ID" value="NZ_JBHSMR010000014.1"/>
</dbReference>
<keyword evidence="3" id="KW-1185">Reference proteome</keyword>
<proteinExistence type="predicted"/>
<dbReference type="Pfam" id="PF26345">
    <property type="entry name" value="ScoMcrA_N"/>
    <property type="match status" value="1"/>
</dbReference>
<dbReference type="InterPro" id="IPR002711">
    <property type="entry name" value="HNH"/>
</dbReference>
<dbReference type="Pfam" id="PF01844">
    <property type="entry name" value="HNH"/>
    <property type="match status" value="1"/>
</dbReference>
<feature type="domain" description="HNH nuclease" evidence="1">
    <location>
        <begin position="263"/>
        <end position="324"/>
    </location>
</feature>
<keyword evidence="2" id="KW-0540">Nuclease</keyword>
<dbReference type="InterPro" id="IPR058807">
    <property type="entry name" value="ScoMcrA_N"/>
</dbReference>
<comment type="caution">
    <text evidence="2">The sequence shown here is derived from an EMBL/GenBank/DDBJ whole genome shotgun (WGS) entry which is preliminary data.</text>
</comment>
<keyword evidence="2" id="KW-0255">Endonuclease</keyword>
<evidence type="ECO:0000259" key="1">
    <source>
        <dbReference type="SMART" id="SM00507"/>
    </source>
</evidence>
<evidence type="ECO:0000313" key="3">
    <source>
        <dbReference type="Proteomes" id="UP001596101"/>
    </source>
</evidence>
<dbReference type="EMBL" id="JBHSMR010000014">
    <property type="protein sequence ID" value="MFC5480568.1"/>
    <property type="molecule type" value="Genomic_DNA"/>
</dbReference>
<reference evidence="3" key="1">
    <citation type="journal article" date="2019" name="Int. J. Syst. Evol. Microbiol.">
        <title>The Global Catalogue of Microorganisms (GCM) 10K type strain sequencing project: providing services to taxonomists for standard genome sequencing and annotation.</title>
        <authorList>
            <consortium name="The Broad Institute Genomics Platform"/>
            <consortium name="The Broad Institute Genome Sequencing Center for Infectious Disease"/>
            <person name="Wu L."/>
            <person name="Ma J."/>
        </authorList>
    </citation>
    <scope>NUCLEOTIDE SEQUENCE [LARGE SCALE GENOMIC DNA]</scope>
    <source>
        <strain evidence="3">CCUG 43111</strain>
    </source>
</reference>